<dbReference type="EMBL" id="JARKHS020030459">
    <property type="protein sequence ID" value="KAK8762114.1"/>
    <property type="molecule type" value="Genomic_DNA"/>
</dbReference>
<keyword evidence="3" id="KW-1185">Reference proteome</keyword>
<reference evidence="2 3" key="1">
    <citation type="journal article" date="2023" name="Arcadia Sci">
        <title>De novo assembly of a long-read Amblyomma americanum tick genome.</title>
        <authorList>
            <person name="Chou S."/>
            <person name="Poskanzer K.E."/>
            <person name="Rollins M."/>
            <person name="Thuy-Boun P.S."/>
        </authorList>
    </citation>
    <scope>NUCLEOTIDE SEQUENCE [LARGE SCALE GENOMIC DNA]</scope>
    <source>
        <strain evidence="2">F_SG_1</strain>
        <tissue evidence="2">Salivary glands</tissue>
    </source>
</reference>
<feature type="compositionally biased region" description="Polar residues" evidence="1">
    <location>
        <begin position="49"/>
        <end position="61"/>
    </location>
</feature>
<feature type="compositionally biased region" description="Basic residues" evidence="1">
    <location>
        <begin position="16"/>
        <end position="28"/>
    </location>
</feature>
<evidence type="ECO:0000313" key="3">
    <source>
        <dbReference type="Proteomes" id="UP001321473"/>
    </source>
</evidence>
<feature type="region of interest" description="Disordered" evidence="1">
    <location>
        <begin position="1"/>
        <end position="78"/>
    </location>
</feature>
<dbReference type="Proteomes" id="UP001321473">
    <property type="component" value="Unassembled WGS sequence"/>
</dbReference>
<comment type="caution">
    <text evidence="2">The sequence shown here is derived from an EMBL/GenBank/DDBJ whole genome shotgun (WGS) entry which is preliminary data.</text>
</comment>
<proteinExistence type="predicted"/>
<gene>
    <name evidence="2" type="ORF">V5799_026614</name>
</gene>
<protein>
    <submittedName>
        <fullName evidence="2">Uncharacterized protein</fullName>
    </submittedName>
</protein>
<sequence>MEVEVKANHSPGGGKLARKKRLTKKVGGGRKSIVATTAEEHGDGGTPPRSDQTPDSQSGRTTARRRWRCDAARSTKQGSFADAAAPLCLEKRIPEVTRRRGAPQERHRRQTKVAVPSRDC</sequence>
<feature type="region of interest" description="Disordered" evidence="1">
    <location>
        <begin position="94"/>
        <end position="120"/>
    </location>
</feature>
<name>A0AAQ4DI24_AMBAM</name>
<accession>A0AAQ4DI24</accession>
<dbReference type="AlphaFoldDB" id="A0AAQ4DI24"/>
<evidence type="ECO:0000256" key="1">
    <source>
        <dbReference type="SAM" id="MobiDB-lite"/>
    </source>
</evidence>
<organism evidence="2 3">
    <name type="scientific">Amblyomma americanum</name>
    <name type="common">Lone star tick</name>
    <dbReference type="NCBI Taxonomy" id="6943"/>
    <lineage>
        <taxon>Eukaryota</taxon>
        <taxon>Metazoa</taxon>
        <taxon>Ecdysozoa</taxon>
        <taxon>Arthropoda</taxon>
        <taxon>Chelicerata</taxon>
        <taxon>Arachnida</taxon>
        <taxon>Acari</taxon>
        <taxon>Parasitiformes</taxon>
        <taxon>Ixodida</taxon>
        <taxon>Ixodoidea</taxon>
        <taxon>Ixodidae</taxon>
        <taxon>Amblyomminae</taxon>
        <taxon>Amblyomma</taxon>
    </lineage>
</organism>
<feature type="compositionally biased region" description="Basic and acidic residues" evidence="1">
    <location>
        <begin position="94"/>
        <end position="105"/>
    </location>
</feature>
<evidence type="ECO:0000313" key="2">
    <source>
        <dbReference type="EMBL" id="KAK8762114.1"/>
    </source>
</evidence>